<feature type="signal peptide" evidence="1">
    <location>
        <begin position="1"/>
        <end position="24"/>
    </location>
</feature>
<reference evidence="4" key="1">
    <citation type="submission" date="2021-01" db="EMBL/GenBank/DDBJ databases">
        <title>Whole genome shotgun sequence of Virgisporangium aurantiacum NBRC 16421.</title>
        <authorList>
            <person name="Komaki H."/>
            <person name="Tamura T."/>
        </authorList>
    </citation>
    <scope>NUCLEOTIDE SEQUENCE</scope>
    <source>
        <strain evidence="4">NBRC 16421</strain>
    </source>
</reference>
<dbReference type="InterPro" id="IPR036514">
    <property type="entry name" value="SGNH_hydro_sf"/>
</dbReference>
<dbReference type="EMBL" id="BOPG01000104">
    <property type="protein sequence ID" value="GIJ63881.1"/>
    <property type="molecule type" value="Genomic_DNA"/>
</dbReference>
<evidence type="ECO:0000313" key="4">
    <source>
        <dbReference type="EMBL" id="GIJ63881.1"/>
    </source>
</evidence>
<dbReference type="InterPro" id="IPR040794">
    <property type="entry name" value="CE2_N"/>
</dbReference>
<dbReference type="Pfam" id="PF13472">
    <property type="entry name" value="Lipase_GDSL_2"/>
    <property type="match status" value="1"/>
</dbReference>
<evidence type="ECO:0000256" key="1">
    <source>
        <dbReference type="SAM" id="SignalP"/>
    </source>
</evidence>
<feature type="domain" description="Carbohydrate esterase 2 N-terminal" evidence="3">
    <location>
        <begin position="32"/>
        <end position="137"/>
    </location>
</feature>
<evidence type="ECO:0000313" key="5">
    <source>
        <dbReference type="Proteomes" id="UP000612585"/>
    </source>
</evidence>
<feature type="chain" id="PRO_5035158050" evidence="1">
    <location>
        <begin position="25"/>
        <end position="343"/>
    </location>
</feature>
<dbReference type="Gene3D" id="3.40.50.1110">
    <property type="entry name" value="SGNH hydrolase"/>
    <property type="match status" value="1"/>
</dbReference>
<dbReference type="PANTHER" id="PTHR37834:SF2">
    <property type="entry name" value="ESTERASE, SGNH HYDROLASE-TYPE"/>
    <property type="match status" value="1"/>
</dbReference>
<dbReference type="Pfam" id="PF17996">
    <property type="entry name" value="CE2_N"/>
    <property type="match status" value="1"/>
</dbReference>
<dbReference type="AlphaFoldDB" id="A0A8J4E6W4"/>
<comment type="caution">
    <text evidence="4">The sequence shown here is derived from an EMBL/GenBank/DDBJ whole genome shotgun (WGS) entry which is preliminary data.</text>
</comment>
<dbReference type="SUPFAM" id="SSF52266">
    <property type="entry name" value="SGNH hydrolase"/>
    <property type="match status" value="1"/>
</dbReference>
<dbReference type="Proteomes" id="UP000612585">
    <property type="component" value="Unassembled WGS sequence"/>
</dbReference>
<feature type="domain" description="SGNH hydrolase-type esterase" evidence="2">
    <location>
        <begin position="146"/>
        <end position="324"/>
    </location>
</feature>
<dbReference type="PANTHER" id="PTHR37834">
    <property type="entry name" value="GDSL-LIKE LIPASE/ACYLHYDROLASE DOMAIN PROTEIN (AFU_ORTHOLOGUE AFUA_2G00620)"/>
    <property type="match status" value="1"/>
</dbReference>
<proteinExistence type="predicted"/>
<gene>
    <name evidence="4" type="ORF">Vau01_113970</name>
</gene>
<dbReference type="InterPro" id="IPR013830">
    <property type="entry name" value="SGNH_hydro"/>
</dbReference>
<dbReference type="Gene3D" id="2.60.120.260">
    <property type="entry name" value="Galactose-binding domain-like"/>
    <property type="match status" value="1"/>
</dbReference>
<accession>A0A8J4E6W4</accession>
<evidence type="ECO:0000259" key="2">
    <source>
        <dbReference type="Pfam" id="PF13472"/>
    </source>
</evidence>
<keyword evidence="1" id="KW-0732">Signal</keyword>
<organism evidence="4 5">
    <name type="scientific">Virgisporangium aurantiacum</name>
    <dbReference type="NCBI Taxonomy" id="175570"/>
    <lineage>
        <taxon>Bacteria</taxon>
        <taxon>Bacillati</taxon>
        <taxon>Actinomycetota</taxon>
        <taxon>Actinomycetes</taxon>
        <taxon>Micromonosporales</taxon>
        <taxon>Micromonosporaceae</taxon>
        <taxon>Virgisporangium</taxon>
    </lineage>
</organism>
<keyword evidence="5" id="KW-1185">Reference proteome</keyword>
<sequence>MTRRLLIASLMILTVLTAPAPARAATDRNVDFVGRWDATDPAAVVPQWAGAYLRVGFTGTTVALNQRGTIDLWYSIDGGPYTLVSGVSGTVDLTPTPLPAGRHTLLVSYRIVAGSYTGDAVFRGLTLGAKERTFRLPRPRRSTEWIGDSITAGYTATNVSLSAFPWLVSENLGVTHTQIALSGSCLRELTAAESIRGIRCFGLENRYTKLGFQDGAADWDFRRYQPDVVVINIGTNDVGHGVAAADVLTAYEHLLRIVREKNPHAVILALRIFKGWWAAETRQAVLNRQAAGDHDVSYVDTTGWWDPATMTNDGTHPNDHGHRVLAGYLQPFVAAALDRCRDA</sequence>
<protein>
    <submittedName>
        <fullName evidence="4">Endoglucanase</fullName>
    </submittedName>
</protein>
<dbReference type="InterPro" id="IPR052762">
    <property type="entry name" value="PCW_deacetylase/CE"/>
</dbReference>
<name>A0A8J4E6W4_9ACTN</name>
<evidence type="ECO:0000259" key="3">
    <source>
        <dbReference type="Pfam" id="PF17996"/>
    </source>
</evidence>